<comment type="function">
    <text evidence="7">Catalyzes the oxidation of glucose 6-phosphate to 6-phosphogluconolactone.</text>
</comment>
<dbReference type="Pfam" id="PF00479">
    <property type="entry name" value="G6PD_N"/>
    <property type="match status" value="1"/>
</dbReference>
<keyword evidence="6 7" id="KW-0119">Carbohydrate metabolism</keyword>
<dbReference type="SUPFAM" id="SSF51735">
    <property type="entry name" value="NAD(P)-binding Rossmann-fold domains"/>
    <property type="match status" value="1"/>
</dbReference>
<keyword evidence="11" id="KW-1185">Reference proteome</keyword>
<protein>
    <recommendedName>
        <fullName evidence="7">Glucose-6-phosphate 1-dehydrogenase</fullName>
        <shortName evidence="7">G6PD</shortName>
        <ecNumber evidence="7">1.1.1.49</ecNumber>
    </recommendedName>
</protein>
<feature type="active site" description="Proton acceptor" evidence="7">
    <location>
        <position position="230"/>
    </location>
</feature>
<dbReference type="GO" id="GO:0050661">
    <property type="term" value="F:NADP binding"/>
    <property type="evidence" value="ECO:0007669"/>
    <property type="project" value="UniProtKB-UniRule"/>
</dbReference>
<dbReference type="PRINTS" id="PR00079">
    <property type="entry name" value="G6PDHDRGNASE"/>
</dbReference>
<feature type="binding site" evidence="7">
    <location>
        <position position="316"/>
    </location>
    <ligand>
        <name>substrate</name>
    </ligand>
</feature>
<dbReference type="InterPro" id="IPR022675">
    <property type="entry name" value="G6P_DH_C"/>
</dbReference>
<evidence type="ECO:0000256" key="1">
    <source>
        <dbReference type="ARBA" id="ARBA00004937"/>
    </source>
</evidence>
<comment type="caution">
    <text evidence="10">The sequence shown here is derived from an EMBL/GenBank/DDBJ whole genome shotgun (WGS) entry which is preliminary data.</text>
</comment>
<dbReference type="Gene3D" id="3.40.50.720">
    <property type="entry name" value="NAD(P)-binding Rossmann-like Domain"/>
    <property type="match status" value="1"/>
</dbReference>
<organism evidence="10 11">
    <name type="scientific">Eoetvoesiella caeni</name>
    <dbReference type="NCBI Taxonomy" id="645616"/>
    <lineage>
        <taxon>Bacteria</taxon>
        <taxon>Pseudomonadati</taxon>
        <taxon>Pseudomonadota</taxon>
        <taxon>Betaproteobacteria</taxon>
        <taxon>Burkholderiales</taxon>
        <taxon>Alcaligenaceae</taxon>
        <taxon>Eoetvoesiella</taxon>
    </lineage>
</organism>
<evidence type="ECO:0000256" key="7">
    <source>
        <dbReference type="HAMAP-Rule" id="MF_00966"/>
    </source>
</evidence>
<sequence>MPALRSDAFVLFGATGDLAYKQIFPALQALTRSGRLDMPVIGLGRSNWNLERFIERARESIEKRGTPDSKAFNELAGRLQYIAGDYQVGSTYKRLFTALAGAKRPLLYLAIPPEMFQVVIEGLNRSGCAANARVIVEKPFGRDLASARELHRLLSATFPEENVFHIDHYLGKEPVQNLLYFRFANAFLQPIWNREYVASVQLTMAEAFGVDERGNFYESVGAIRDVIQNHLLQVISLLTIEPPRDNSPLSLQDAKLELFKAMQPIAPDEIVRGQFQGYRGIYGVASDSSVETFAALRLHIDNKRWAGVPFYIRAGKKLPVTSTEVLIQLKPPPSPMFRSERTGHSNYFKFRISPDVLISVCAQVKEAGETMTGHPVELVARRHSGDEMAPYERLLGDAIQGDGSLFARYDCIEAAWRVVEPVLGDAVSVLDYPPHSWGPAQAQALPAQDGGWHNPAAPCVAGIAA</sequence>
<feature type="binding site" evidence="7">
    <location>
        <position position="168"/>
    </location>
    <ligand>
        <name>substrate</name>
    </ligand>
</feature>
<dbReference type="UniPathway" id="UPA00115">
    <property type="reaction ID" value="UER00408"/>
</dbReference>
<reference evidence="10 11" key="1">
    <citation type="submission" date="2018-06" db="EMBL/GenBank/DDBJ databases">
        <title>Genomic Encyclopedia of Type Strains, Phase IV (KMG-IV): sequencing the most valuable type-strain genomes for metagenomic binning, comparative biology and taxonomic classification.</title>
        <authorList>
            <person name="Goeker M."/>
        </authorList>
    </citation>
    <scope>NUCLEOTIDE SEQUENCE [LARGE SCALE GENOMIC DNA]</scope>
    <source>
        <strain evidence="10 11">DSM 25520</strain>
    </source>
</reference>
<feature type="binding site" evidence="7">
    <location>
        <position position="45"/>
    </location>
    <ligand>
        <name>NADP(+)</name>
        <dbReference type="ChEBI" id="CHEBI:58349"/>
    </ligand>
</feature>
<keyword evidence="3 7" id="KW-0313">Glucose metabolism</keyword>
<dbReference type="EC" id="1.1.1.49" evidence="7"/>
<dbReference type="PANTHER" id="PTHR23429">
    <property type="entry name" value="GLUCOSE-6-PHOSPHATE 1-DEHYDROGENASE G6PD"/>
    <property type="match status" value="1"/>
</dbReference>
<evidence type="ECO:0000256" key="4">
    <source>
        <dbReference type="ARBA" id="ARBA00022857"/>
    </source>
</evidence>
<dbReference type="GO" id="GO:0006006">
    <property type="term" value="P:glucose metabolic process"/>
    <property type="evidence" value="ECO:0007669"/>
    <property type="project" value="UniProtKB-KW"/>
</dbReference>
<evidence type="ECO:0000259" key="9">
    <source>
        <dbReference type="Pfam" id="PF02781"/>
    </source>
</evidence>
<dbReference type="InterPro" id="IPR022674">
    <property type="entry name" value="G6P_DH_NAD-bd"/>
</dbReference>
<keyword evidence="5 7" id="KW-0560">Oxidoreductase</keyword>
<comment type="similarity">
    <text evidence="2 7">Belongs to the glucose-6-phosphate dehydrogenase family.</text>
</comment>
<name>A0A366HJ96_9BURK</name>
<evidence type="ECO:0000256" key="5">
    <source>
        <dbReference type="ARBA" id="ARBA00023002"/>
    </source>
</evidence>
<evidence type="ECO:0000313" key="11">
    <source>
        <dbReference type="Proteomes" id="UP000253628"/>
    </source>
</evidence>
<dbReference type="PANTHER" id="PTHR23429:SF0">
    <property type="entry name" value="GLUCOSE-6-PHOSPHATE 1-DEHYDROGENASE"/>
    <property type="match status" value="1"/>
</dbReference>
<comment type="catalytic activity">
    <reaction evidence="7">
        <text>D-glucose 6-phosphate + NADP(+) = 6-phospho-D-glucono-1,5-lactone + NADPH + H(+)</text>
        <dbReference type="Rhea" id="RHEA:15841"/>
        <dbReference type="ChEBI" id="CHEBI:15378"/>
        <dbReference type="ChEBI" id="CHEBI:57783"/>
        <dbReference type="ChEBI" id="CHEBI:57955"/>
        <dbReference type="ChEBI" id="CHEBI:58349"/>
        <dbReference type="ChEBI" id="CHEBI:61548"/>
        <dbReference type="EC" id="1.1.1.49"/>
    </reaction>
</comment>
<dbReference type="EMBL" id="QNRQ01000001">
    <property type="protein sequence ID" value="RBP42924.1"/>
    <property type="molecule type" value="Genomic_DNA"/>
</dbReference>
<comment type="caution">
    <text evidence="7">Lacks conserved residue(s) required for the propagation of feature annotation.</text>
</comment>
<evidence type="ECO:0000256" key="3">
    <source>
        <dbReference type="ARBA" id="ARBA00022526"/>
    </source>
</evidence>
<dbReference type="NCBIfam" id="TIGR00871">
    <property type="entry name" value="zwf"/>
    <property type="match status" value="1"/>
</dbReference>
<dbReference type="InterPro" id="IPR036291">
    <property type="entry name" value="NAD(P)-bd_dom_sf"/>
</dbReference>
<dbReference type="PIRSF" id="PIRSF000110">
    <property type="entry name" value="G6PD"/>
    <property type="match status" value="1"/>
</dbReference>
<dbReference type="HAMAP" id="MF_00966">
    <property type="entry name" value="G6PD"/>
    <property type="match status" value="1"/>
</dbReference>
<evidence type="ECO:0000256" key="6">
    <source>
        <dbReference type="ARBA" id="ARBA00023277"/>
    </source>
</evidence>
<feature type="domain" description="Glucose-6-phosphate dehydrogenase NAD-binding" evidence="8">
    <location>
        <begin position="10"/>
        <end position="177"/>
    </location>
</feature>
<feature type="binding site" evidence="7">
    <location>
        <position position="172"/>
    </location>
    <ligand>
        <name>substrate</name>
    </ligand>
</feature>
<keyword evidence="4 7" id="KW-0521">NADP</keyword>
<evidence type="ECO:0000256" key="2">
    <source>
        <dbReference type="ARBA" id="ARBA00009975"/>
    </source>
</evidence>
<dbReference type="GO" id="GO:0005829">
    <property type="term" value="C:cytosol"/>
    <property type="evidence" value="ECO:0007669"/>
    <property type="project" value="TreeGrafter"/>
</dbReference>
<dbReference type="PROSITE" id="PS00069">
    <property type="entry name" value="G6P_DEHYDROGENASE"/>
    <property type="match status" value="1"/>
</dbReference>
<dbReference type="Proteomes" id="UP000253628">
    <property type="component" value="Unassembled WGS sequence"/>
</dbReference>
<comment type="pathway">
    <text evidence="1 7">Carbohydrate degradation; pentose phosphate pathway; D-ribulose 5-phosphate from D-glucose 6-phosphate (oxidative stage): step 1/3.</text>
</comment>
<feature type="binding site" evidence="7">
    <location>
        <position position="138"/>
    </location>
    <ligand>
        <name>NADP(+)</name>
        <dbReference type="ChEBI" id="CHEBI:58349"/>
    </ligand>
</feature>
<feature type="binding site" evidence="7">
    <location>
        <position position="206"/>
    </location>
    <ligand>
        <name>substrate</name>
    </ligand>
</feature>
<dbReference type="InterPro" id="IPR019796">
    <property type="entry name" value="G6P_DH_AS"/>
</dbReference>
<dbReference type="OrthoDB" id="9802739at2"/>
<dbReference type="Gene3D" id="3.30.360.10">
    <property type="entry name" value="Dihydrodipicolinate Reductase, domain 2"/>
    <property type="match status" value="1"/>
</dbReference>
<dbReference type="AlphaFoldDB" id="A0A366HJ96"/>
<dbReference type="GO" id="GO:0009051">
    <property type="term" value="P:pentose-phosphate shunt, oxidative branch"/>
    <property type="evidence" value="ECO:0007669"/>
    <property type="project" value="TreeGrafter"/>
</dbReference>
<feature type="binding site" evidence="7">
    <location>
        <position position="225"/>
    </location>
    <ligand>
        <name>substrate</name>
    </ligand>
</feature>
<evidence type="ECO:0000259" key="8">
    <source>
        <dbReference type="Pfam" id="PF00479"/>
    </source>
</evidence>
<dbReference type="RefSeq" id="WP_113931249.1">
    <property type="nucleotide sequence ID" value="NZ_JACCEU010000001.1"/>
</dbReference>
<accession>A0A366HJ96</accession>
<feature type="domain" description="Glucose-6-phosphate dehydrogenase C-terminal" evidence="9">
    <location>
        <begin position="180"/>
        <end position="450"/>
    </location>
</feature>
<dbReference type="InterPro" id="IPR001282">
    <property type="entry name" value="G6P_DH"/>
</dbReference>
<dbReference type="SUPFAM" id="SSF55347">
    <property type="entry name" value="Glyceraldehyde-3-phosphate dehydrogenase-like, C-terminal domain"/>
    <property type="match status" value="1"/>
</dbReference>
<proteinExistence type="inferred from homology"/>
<dbReference type="GO" id="GO:0004345">
    <property type="term" value="F:glucose-6-phosphate dehydrogenase activity"/>
    <property type="evidence" value="ECO:0007669"/>
    <property type="project" value="UniProtKB-UniRule"/>
</dbReference>
<evidence type="ECO:0000313" key="10">
    <source>
        <dbReference type="EMBL" id="RBP42924.1"/>
    </source>
</evidence>
<gene>
    <name evidence="7" type="primary">zwf</name>
    <name evidence="10" type="ORF">DFR37_10149</name>
</gene>
<dbReference type="Pfam" id="PF02781">
    <property type="entry name" value="G6PD_C"/>
    <property type="match status" value="1"/>
</dbReference>